<evidence type="ECO:0000259" key="2">
    <source>
        <dbReference type="Pfam" id="PF00534"/>
    </source>
</evidence>
<dbReference type="Gene3D" id="3.40.50.2000">
    <property type="entry name" value="Glycogen Phosphorylase B"/>
    <property type="match status" value="2"/>
</dbReference>
<protein>
    <submittedName>
        <fullName evidence="3">Glycosyltransferase</fullName>
        <ecNumber evidence="3">2.4.-.-</ecNumber>
    </submittedName>
</protein>
<dbReference type="KEGG" id="psx:DR96_1043"/>
<evidence type="ECO:0000313" key="3">
    <source>
        <dbReference type="EMBL" id="MDE8770862.1"/>
    </source>
</evidence>
<evidence type="ECO:0000256" key="1">
    <source>
        <dbReference type="ARBA" id="ARBA00022679"/>
    </source>
</evidence>
<organism evidence="3 4">
    <name type="scientific">Providencia stuartii</name>
    <dbReference type="NCBI Taxonomy" id="588"/>
    <lineage>
        <taxon>Bacteria</taxon>
        <taxon>Pseudomonadati</taxon>
        <taxon>Pseudomonadota</taxon>
        <taxon>Gammaproteobacteria</taxon>
        <taxon>Enterobacterales</taxon>
        <taxon>Morganellaceae</taxon>
        <taxon>Providencia</taxon>
    </lineage>
</organism>
<dbReference type="PANTHER" id="PTHR46401:SF2">
    <property type="entry name" value="GLYCOSYLTRANSFERASE WBBK-RELATED"/>
    <property type="match status" value="1"/>
</dbReference>
<dbReference type="Proteomes" id="UP001163056">
    <property type="component" value="Unassembled WGS sequence"/>
</dbReference>
<keyword evidence="3" id="KW-0328">Glycosyltransferase</keyword>
<dbReference type="RefSeq" id="WP_040132599.1">
    <property type="nucleotide sequence ID" value="NZ_AP022374.1"/>
</dbReference>
<gene>
    <name evidence="3" type="ORF">PZS58_15285</name>
</gene>
<keyword evidence="1 3" id="KW-0808">Transferase</keyword>
<feature type="domain" description="Glycosyl transferase family 1" evidence="2">
    <location>
        <begin position="181"/>
        <end position="355"/>
    </location>
</feature>
<reference evidence="3 4" key="1">
    <citation type="submission" date="2023-03" db="EMBL/GenBank/DDBJ databases">
        <title>WGS of NDM-producing Providencia thailandensis from Ukrainian patients.</title>
        <authorList>
            <person name="Zabicka D."/>
            <person name="Izdebski R."/>
            <person name="Urbanowicz P."/>
            <person name="Biedrzycka M."/>
            <person name="Guzek A."/>
            <person name="Gniadkowski M."/>
        </authorList>
    </citation>
    <scope>NUCLEOTIDE SEQUENCE [LARGE SCALE GENOMIC DNA]</scope>
    <source>
        <strain evidence="3 4">8015-22</strain>
    </source>
</reference>
<dbReference type="CDD" id="cd03801">
    <property type="entry name" value="GT4_PimA-like"/>
    <property type="match status" value="1"/>
</dbReference>
<name>A0AAJ1N3Z3_PROST</name>
<dbReference type="SUPFAM" id="SSF53756">
    <property type="entry name" value="UDP-Glycosyltransferase/glycogen phosphorylase"/>
    <property type="match status" value="1"/>
</dbReference>
<dbReference type="AlphaFoldDB" id="A0AAJ1N3Z3"/>
<sequence>MINKIVFTVTPIYSIPPKSAAAVESWIYHVAKRLEIENRIVCIQNEGYSHYSEVNEKCSIERIKFGKIYTRLFKKWTRLDPYSYADRIVKIKRKFATNSDESIIIVHNNIKLFKKIIKKEGHKNVILHMHNCFEPQNVPANIKIIVPSHFTHNWFRERLPEASIEVVRNGFDGDIYSLPSDIKREDIGLNKNNNVILFAGRITRDKGVLELMKACSILFKDRANYKLVIVGDINAASKGEHAEFQDEVKNYAHQLGEQCILLGGIHPEKMRHYYSIADLVAVPSIADESFCMVALEAMASGCSVIASQRGAMVEFIKHNETGFIFREPLSAASMADDINNALNHDNRSQIADAAKQYAYDNFTWEIVKNELRSVIDKWYK</sequence>
<dbReference type="GO" id="GO:0016757">
    <property type="term" value="F:glycosyltransferase activity"/>
    <property type="evidence" value="ECO:0007669"/>
    <property type="project" value="UniProtKB-KW"/>
</dbReference>
<dbReference type="EC" id="2.4.-.-" evidence="3"/>
<proteinExistence type="predicted"/>
<dbReference type="InterPro" id="IPR001296">
    <property type="entry name" value="Glyco_trans_1"/>
</dbReference>
<comment type="caution">
    <text evidence="3">The sequence shown here is derived from an EMBL/GenBank/DDBJ whole genome shotgun (WGS) entry which is preliminary data.</text>
</comment>
<evidence type="ECO:0000313" key="4">
    <source>
        <dbReference type="Proteomes" id="UP001163056"/>
    </source>
</evidence>
<dbReference type="GO" id="GO:0009103">
    <property type="term" value="P:lipopolysaccharide biosynthetic process"/>
    <property type="evidence" value="ECO:0007669"/>
    <property type="project" value="TreeGrafter"/>
</dbReference>
<accession>A0AAJ1N3Z3</accession>
<dbReference type="Pfam" id="PF00534">
    <property type="entry name" value="Glycos_transf_1"/>
    <property type="match status" value="1"/>
</dbReference>
<dbReference type="PANTHER" id="PTHR46401">
    <property type="entry name" value="GLYCOSYLTRANSFERASE WBBK-RELATED"/>
    <property type="match status" value="1"/>
</dbReference>
<dbReference type="EMBL" id="JAREJI010000011">
    <property type="protein sequence ID" value="MDE8770862.1"/>
    <property type="molecule type" value="Genomic_DNA"/>
</dbReference>